<evidence type="ECO:0000313" key="2">
    <source>
        <dbReference type="Proteomes" id="UP000295765"/>
    </source>
</evidence>
<reference evidence="1 2" key="1">
    <citation type="submission" date="2019-03" db="EMBL/GenBank/DDBJ databases">
        <title>Genomic Encyclopedia of Type Strains, Phase IV (KMG-IV): sequencing the most valuable type-strain genomes for metagenomic binning, comparative biology and taxonomic classification.</title>
        <authorList>
            <person name="Goeker M."/>
        </authorList>
    </citation>
    <scope>NUCLEOTIDE SEQUENCE [LARGE SCALE GENOMIC DNA]</scope>
    <source>
        <strain evidence="1 2">DSM 25287</strain>
    </source>
</reference>
<comment type="caution">
    <text evidence="1">The sequence shown here is derived from an EMBL/GenBank/DDBJ whole genome shotgun (WGS) entry which is preliminary data.</text>
</comment>
<evidence type="ECO:0008006" key="3">
    <source>
        <dbReference type="Google" id="ProtNLM"/>
    </source>
</evidence>
<dbReference type="Proteomes" id="UP000295765">
    <property type="component" value="Unassembled WGS sequence"/>
</dbReference>
<organism evidence="1 2">
    <name type="scientific">Plasticicumulans lactativorans</name>
    <dbReference type="NCBI Taxonomy" id="1133106"/>
    <lineage>
        <taxon>Bacteria</taxon>
        <taxon>Pseudomonadati</taxon>
        <taxon>Pseudomonadota</taxon>
        <taxon>Gammaproteobacteria</taxon>
        <taxon>Candidatus Competibacteraceae</taxon>
        <taxon>Plasticicumulans</taxon>
    </lineage>
</organism>
<evidence type="ECO:0000313" key="1">
    <source>
        <dbReference type="EMBL" id="TCO80399.1"/>
    </source>
</evidence>
<proteinExistence type="predicted"/>
<gene>
    <name evidence="1" type="ORF">EV699_11443</name>
</gene>
<accession>A0A4R2L891</accession>
<dbReference type="RefSeq" id="WP_132543470.1">
    <property type="nucleotide sequence ID" value="NZ_SLWY01000014.1"/>
</dbReference>
<name>A0A4R2L891_9GAMM</name>
<protein>
    <recommendedName>
        <fullName evidence="3">SnoaL-like protein</fullName>
    </recommendedName>
</protein>
<dbReference type="OrthoDB" id="3870905at2"/>
<dbReference type="EMBL" id="SLWY01000014">
    <property type="protein sequence ID" value="TCO80399.1"/>
    <property type="molecule type" value="Genomic_DNA"/>
</dbReference>
<keyword evidence="2" id="KW-1185">Reference proteome</keyword>
<dbReference type="AlphaFoldDB" id="A0A4R2L891"/>
<sequence length="133" mass="15035">MNSRIDEVVSRFISFLETGRPDPALFTSDVFLDFTLPQWRIQARGIEDVVGVRLHGHPGPGKVPRWSVAPTPTGFVMELEERWTDAKDDWYCREVIIAHVDGGSINRLSVYCTGDWDSARQALHSAQVQLLEP</sequence>